<dbReference type="STRING" id="42253.NITMOv2_3794"/>
<keyword evidence="2" id="KW-1185">Reference proteome</keyword>
<dbReference type="KEGG" id="nmv:NITMOv2_3794"/>
<organism evidence="1 2">
    <name type="scientific">Nitrospira moscoviensis</name>
    <dbReference type="NCBI Taxonomy" id="42253"/>
    <lineage>
        <taxon>Bacteria</taxon>
        <taxon>Pseudomonadati</taxon>
        <taxon>Nitrospirota</taxon>
        <taxon>Nitrospiria</taxon>
        <taxon>Nitrospirales</taxon>
        <taxon>Nitrospiraceae</taxon>
        <taxon>Nitrospira</taxon>
    </lineage>
</organism>
<dbReference type="EMBL" id="CP011801">
    <property type="protein sequence ID" value="ALA60184.1"/>
    <property type="molecule type" value="Genomic_DNA"/>
</dbReference>
<dbReference type="Proteomes" id="UP000069205">
    <property type="component" value="Chromosome"/>
</dbReference>
<evidence type="ECO:0000313" key="2">
    <source>
        <dbReference type="Proteomes" id="UP000069205"/>
    </source>
</evidence>
<dbReference type="AlphaFoldDB" id="A0A0K2GH54"/>
<reference evidence="1 2" key="1">
    <citation type="journal article" date="2015" name="Proc. Natl. Acad. Sci. U.S.A.">
        <title>Expanded metabolic versatility of ubiquitous nitrite-oxidizing bacteria from the genus Nitrospira.</title>
        <authorList>
            <person name="Koch H."/>
            <person name="Lucker S."/>
            <person name="Albertsen M."/>
            <person name="Kitzinger K."/>
            <person name="Herbold C."/>
            <person name="Spieck E."/>
            <person name="Nielsen P.H."/>
            <person name="Wagner M."/>
            <person name="Daims H."/>
        </authorList>
    </citation>
    <scope>NUCLEOTIDE SEQUENCE [LARGE SCALE GENOMIC DNA]</scope>
    <source>
        <strain evidence="1 2">NSP M-1</strain>
    </source>
</reference>
<dbReference type="PATRIC" id="fig|42253.5.peg.3741"/>
<proteinExistence type="predicted"/>
<dbReference type="RefSeq" id="WP_053381072.1">
    <property type="nucleotide sequence ID" value="NZ_CP011801.1"/>
</dbReference>
<name>A0A0K2GH54_NITMO</name>
<protein>
    <submittedName>
        <fullName evidence="1">Uncharacterized protein</fullName>
    </submittedName>
</protein>
<gene>
    <name evidence="1" type="ORF">NITMOv2_3794</name>
</gene>
<evidence type="ECO:0000313" key="1">
    <source>
        <dbReference type="EMBL" id="ALA60184.1"/>
    </source>
</evidence>
<sequence length="90" mass="10571">MFAYGNDRMELTPEEVIVRWWEHECPPALRAAILRRADEDDSTWWDIVHDSLLAFTERLNTDPALQSEFKAFVRRIESPLGLDPRVQSSR</sequence>
<accession>A0A0K2GH54</accession>